<dbReference type="EMBL" id="GBRH01273830">
    <property type="protein sequence ID" value="JAD24065.1"/>
    <property type="molecule type" value="Transcribed_RNA"/>
</dbReference>
<proteinExistence type="predicted"/>
<reference evidence="1" key="2">
    <citation type="journal article" date="2015" name="Data Brief">
        <title>Shoot transcriptome of the giant reed, Arundo donax.</title>
        <authorList>
            <person name="Barrero R.A."/>
            <person name="Guerrero F.D."/>
            <person name="Moolhuijzen P."/>
            <person name="Goolsby J.A."/>
            <person name="Tidwell J."/>
            <person name="Bellgard S.E."/>
            <person name="Bellgard M.I."/>
        </authorList>
    </citation>
    <scope>NUCLEOTIDE SEQUENCE</scope>
    <source>
        <tissue evidence="1">Shoot tissue taken approximately 20 cm above the soil surface</tissue>
    </source>
</reference>
<organism evidence="1">
    <name type="scientific">Arundo donax</name>
    <name type="common">Giant reed</name>
    <name type="synonym">Donax arundinaceus</name>
    <dbReference type="NCBI Taxonomy" id="35708"/>
    <lineage>
        <taxon>Eukaryota</taxon>
        <taxon>Viridiplantae</taxon>
        <taxon>Streptophyta</taxon>
        <taxon>Embryophyta</taxon>
        <taxon>Tracheophyta</taxon>
        <taxon>Spermatophyta</taxon>
        <taxon>Magnoliopsida</taxon>
        <taxon>Liliopsida</taxon>
        <taxon>Poales</taxon>
        <taxon>Poaceae</taxon>
        <taxon>PACMAD clade</taxon>
        <taxon>Arundinoideae</taxon>
        <taxon>Arundineae</taxon>
        <taxon>Arundo</taxon>
    </lineage>
</organism>
<protein>
    <submittedName>
        <fullName evidence="1">Uncharacterized protein</fullName>
    </submittedName>
</protein>
<sequence>MFMKCIITENVNVNMPISHRICTNLEGATSTFFI</sequence>
<dbReference type="AlphaFoldDB" id="A0A0A8YFJ8"/>
<name>A0A0A8YFJ8_ARUDO</name>
<reference evidence="1" key="1">
    <citation type="submission" date="2014-09" db="EMBL/GenBank/DDBJ databases">
        <authorList>
            <person name="Magalhaes I.L.F."/>
            <person name="Oliveira U."/>
            <person name="Santos F.R."/>
            <person name="Vidigal T.H.D.A."/>
            <person name="Brescovit A.D."/>
            <person name="Santos A.J."/>
        </authorList>
    </citation>
    <scope>NUCLEOTIDE SEQUENCE</scope>
    <source>
        <tissue evidence="1">Shoot tissue taken approximately 20 cm above the soil surface</tissue>
    </source>
</reference>
<accession>A0A0A8YFJ8</accession>
<evidence type="ECO:0000313" key="1">
    <source>
        <dbReference type="EMBL" id="JAD24065.1"/>
    </source>
</evidence>